<organism evidence="10 11">
    <name type="scientific">Mycobacterium tuberculosis</name>
    <dbReference type="NCBI Taxonomy" id="1773"/>
    <lineage>
        <taxon>Bacteria</taxon>
        <taxon>Bacillati</taxon>
        <taxon>Actinomycetota</taxon>
        <taxon>Actinomycetes</taxon>
        <taxon>Mycobacteriales</taxon>
        <taxon>Mycobacteriaceae</taxon>
        <taxon>Mycobacterium</taxon>
        <taxon>Mycobacterium tuberculosis complex</taxon>
    </lineage>
</organism>
<keyword evidence="4" id="KW-0479">Metal-binding</keyword>
<keyword evidence="8" id="KW-0414">Isoprene biosynthesis</keyword>
<evidence type="ECO:0000256" key="5">
    <source>
        <dbReference type="ARBA" id="ARBA00022842"/>
    </source>
</evidence>
<dbReference type="FunFam" id="3.40.50.920:FF:000002">
    <property type="entry name" value="1-deoxy-D-xylulose-5-phosphate synthase"/>
    <property type="match status" value="1"/>
</dbReference>
<dbReference type="PANTHER" id="PTHR43322">
    <property type="entry name" value="1-D-DEOXYXYLULOSE 5-PHOSPHATE SYNTHASE-RELATED"/>
    <property type="match status" value="1"/>
</dbReference>
<dbReference type="EC" id="2.2.1.7" evidence="10"/>
<sequence length="140" mass="14780">MNHDVLLVAIGAFAPMALAVAKRLHNQGIGVTVIDPRWVLPVSDGVRELAVQHKLLVTLEDNGVNGGAGSAVSAALRRAEIDVPCRDVGLPQEFYEHASRSEVLADLGLTDQDVARRITGWVAALGTGVCASDAIPEHLD</sequence>
<comment type="caution">
    <text evidence="10">The sequence shown here is derived from an EMBL/GenBank/DDBJ whole genome shotgun (WGS) entry which is preliminary data.</text>
</comment>
<dbReference type="GO" id="GO:0009228">
    <property type="term" value="P:thiamine biosynthetic process"/>
    <property type="evidence" value="ECO:0007669"/>
    <property type="project" value="UniProtKB-KW"/>
</dbReference>
<evidence type="ECO:0000313" key="10">
    <source>
        <dbReference type="EMBL" id="COZ12269.1"/>
    </source>
</evidence>
<comment type="cofactor">
    <cofactor evidence="1">
        <name>Mg(2+)</name>
        <dbReference type="ChEBI" id="CHEBI:18420"/>
    </cofactor>
</comment>
<accession>A0A916PCK8</accession>
<dbReference type="PANTHER" id="PTHR43322:SF5">
    <property type="entry name" value="1-DEOXY-D-XYLULOSE-5-PHOSPHATE SYNTHASE, CHLOROPLASTIC"/>
    <property type="match status" value="1"/>
</dbReference>
<dbReference type="Pfam" id="PF02780">
    <property type="entry name" value="Transketolase_C"/>
    <property type="match status" value="1"/>
</dbReference>
<dbReference type="SUPFAM" id="SSF52922">
    <property type="entry name" value="TK C-terminal domain-like"/>
    <property type="match status" value="1"/>
</dbReference>
<reference evidence="11" key="1">
    <citation type="submission" date="2015-03" db="EMBL/GenBank/DDBJ databases">
        <authorList>
            <consortium name="Pathogen Informatics"/>
        </authorList>
    </citation>
    <scope>NUCLEOTIDE SEQUENCE [LARGE SCALE GENOMIC DNA]</scope>
    <source>
        <strain evidence="11">N09902308</strain>
    </source>
</reference>
<evidence type="ECO:0000256" key="8">
    <source>
        <dbReference type="ARBA" id="ARBA00023229"/>
    </source>
</evidence>
<evidence type="ECO:0000256" key="1">
    <source>
        <dbReference type="ARBA" id="ARBA00001946"/>
    </source>
</evidence>
<evidence type="ECO:0000256" key="7">
    <source>
        <dbReference type="ARBA" id="ARBA00023052"/>
    </source>
</evidence>
<evidence type="ECO:0000256" key="3">
    <source>
        <dbReference type="ARBA" id="ARBA00022679"/>
    </source>
</evidence>
<dbReference type="GO" id="GO:0019288">
    <property type="term" value="P:isopentenyl diphosphate biosynthetic process, methylerythritol 4-phosphate pathway"/>
    <property type="evidence" value="ECO:0007669"/>
    <property type="project" value="TreeGrafter"/>
</dbReference>
<dbReference type="GO" id="GO:0046872">
    <property type="term" value="F:metal ion binding"/>
    <property type="evidence" value="ECO:0007669"/>
    <property type="project" value="UniProtKB-KW"/>
</dbReference>
<dbReference type="Gene3D" id="3.40.50.920">
    <property type="match status" value="1"/>
</dbReference>
<dbReference type="Proteomes" id="UP000039021">
    <property type="component" value="Unassembled WGS sequence"/>
</dbReference>
<dbReference type="EMBL" id="CSBK01001768">
    <property type="protein sequence ID" value="COZ12269.1"/>
    <property type="molecule type" value="Genomic_DNA"/>
</dbReference>
<dbReference type="InterPro" id="IPR005477">
    <property type="entry name" value="Dxylulose-5-P_synthase"/>
</dbReference>
<keyword evidence="6" id="KW-0784">Thiamine biosynthesis</keyword>
<proteinExistence type="predicted"/>
<evidence type="ECO:0000256" key="4">
    <source>
        <dbReference type="ARBA" id="ARBA00022723"/>
    </source>
</evidence>
<name>A0A916PCK8_MYCTX</name>
<dbReference type="GO" id="GO:0016114">
    <property type="term" value="P:terpenoid biosynthetic process"/>
    <property type="evidence" value="ECO:0007669"/>
    <property type="project" value="InterPro"/>
</dbReference>
<comment type="subunit">
    <text evidence="2">Homodimer.</text>
</comment>
<dbReference type="InterPro" id="IPR033248">
    <property type="entry name" value="Transketolase_C"/>
</dbReference>
<keyword evidence="5" id="KW-0460">Magnesium</keyword>
<evidence type="ECO:0000259" key="9">
    <source>
        <dbReference type="Pfam" id="PF02780"/>
    </source>
</evidence>
<keyword evidence="3 10" id="KW-0808">Transferase</keyword>
<dbReference type="AlphaFoldDB" id="A0A916PCK8"/>
<dbReference type="InterPro" id="IPR009014">
    <property type="entry name" value="Transketo_C/PFOR_II"/>
</dbReference>
<evidence type="ECO:0000313" key="11">
    <source>
        <dbReference type="Proteomes" id="UP000039021"/>
    </source>
</evidence>
<gene>
    <name evidence="10" type="primary">dxs_3</name>
    <name evidence="10" type="ORF">ERS007739_03417</name>
</gene>
<evidence type="ECO:0000256" key="2">
    <source>
        <dbReference type="ARBA" id="ARBA00011738"/>
    </source>
</evidence>
<dbReference type="GO" id="GO:0005829">
    <property type="term" value="C:cytosol"/>
    <property type="evidence" value="ECO:0007669"/>
    <property type="project" value="TreeGrafter"/>
</dbReference>
<feature type="domain" description="Transketolase C-terminal" evidence="9">
    <location>
        <begin position="2"/>
        <end position="114"/>
    </location>
</feature>
<evidence type="ECO:0000256" key="6">
    <source>
        <dbReference type="ARBA" id="ARBA00022977"/>
    </source>
</evidence>
<dbReference type="GO" id="GO:0008661">
    <property type="term" value="F:1-deoxy-D-xylulose-5-phosphate synthase activity"/>
    <property type="evidence" value="ECO:0007669"/>
    <property type="project" value="UniProtKB-EC"/>
</dbReference>
<keyword evidence="7" id="KW-0786">Thiamine pyrophosphate</keyword>
<protein>
    <submittedName>
        <fullName evidence="10">1-deoxy-D-xylulose-5-phosphate synthase</fullName>
        <ecNumber evidence="10">2.2.1.7</ecNumber>
    </submittedName>
</protein>